<sequence>MFKHTLKQLRNNKKMTQAELGKIFHVSQQTIGAWENGRAFPDEETFNNIANYFNVTTDYLYGRNTSIPDWATTEDIIELEKVLSNEASMSFDGQKLTATEQQRVKDILTTLFWERLEEKKKSQDN</sequence>
<dbReference type="EMBL" id="CP041626">
    <property type="protein sequence ID" value="QDO91016.1"/>
    <property type="molecule type" value="Genomic_DNA"/>
</dbReference>
<dbReference type="Proteomes" id="UP000315953">
    <property type="component" value="Chromosome"/>
</dbReference>
<evidence type="ECO:0000259" key="2">
    <source>
        <dbReference type="PROSITE" id="PS50943"/>
    </source>
</evidence>
<gene>
    <name evidence="3" type="ORF">FNV33_02745</name>
</gene>
<dbReference type="PROSITE" id="PS50943">
    <property type="entry name" value="HTH_CROC1"/>
    <property type="match status" value="1"/>
</dbReference>
<dbReference type="SMART" id="SM00530">
    <property type="entry name" value="HTH_XRE"/>
    <property type="match status" value="1"/>
</dbReference>
<evidence type="ECO:0000256" key="1">
    <source>
        <dbReference type="ARBA" id="ARBA00023125"/>
    </source>
</evidence>
<dbReference type="CDD" id="cd00093">
    <property type="entry name" value="HTH_XRE"/>
    <property type="match status" value="1"/>
</dbReference>
<accession>A0A516GHQ1</accession>
<name>A0A516GHQ1_9LACT</name>
<dbReference type="InterPro" id="IPR010982">
    <property type="entry name" value="Lambda_DNA-bd_dom_sf"/>
</dbReference>
<dbReference type="InterPro" id="IPR001387">
    <property type="entry name" value="Cro/C1-type_HTH"/>
</dbReference>
<dbReference type="GO" id="GO:0003677">
    <property type="term" value="F:DNA binding"/>
    <property type="evidence" value="ECO:0007669"/>
    <property type="project" value="UniProtKB-KW"/>
</dbReference>
<protein>
    <submittedName>
        <fullName evidence="3">Helix-turn-helix transcriptional regulator</fullName>
    </submittedName>
</protein>
<dbReference type="PANTHER" id="PTHR46558:SF11">
    <property type="entry name" value="HTH-TYPE TRANSCRIPTIONAL REGULATOR XRE"/>
    <property type="match status" value="1"/>
</dbReference>
<reference evidence="3 4" key="1">
    <citation type="submission" date="2019-07" db="EMBL/GenBank/DDBJ databases">
        <title>Genome assembly of a nasal isolate of Dolosigranulum pigrum from a chronic sinusitis patient.</title>
        <authorList>
            <person name="Baig S."/>
            <person name="Overballe-Petersen S."/>
            <person name="Kaspar U."/>
            <person name="Rendboe A."/>
            <person name="de Man T."/>
            <person name="Liu C."/>
            <person name="Price L.B."/>
            <person name="Stegger M."/>
            <person name="Becker K."/>
            <person name="Skytt Andersen P."/>
        </authorList>
    </citation>
    <scope>NUCLEOTIDE SEQUENCE [LARGE SCALE GENOMIC DNA]</scope>
    <source>
        <strain evidence="3 4">83VPs-KB5</strain>
    </source>
</reference>
<dbReference type="SUPFAM" id="SSF47413">
    <property type="entry name" value="lambda repressor-like DNA-binding domains"/>
    <property type="match status" value="1"/>
</dbReference>
<evidence type="ECO:0000313" key="3">
    <source>
        <dbReference type="EMBL" id="QDO91016.1"/>
    </source>
</evidence>
<dbReference type="Gene3D" id="1.10.260.40">
    <property type="entry name" value="lambda repressor-like DNA-binding domains"/>
    <property type="match status" value="1"/>
</dbReference>
<organism evidence="3 4">
    <name type="scientific">Dolosigranulum pigrum</name>
    <dbReference type="NCBI Taxonomy" id="29394"/>
    <lineage>
        <taxon>Bacteria</taxon>
        <taxon>Bacillati</taxon>
        <taxon>Bacillota</taxon>
        <taxon>Bacilli</taxon>
        <taxon>Lactobacillales</taxon>
        <taxon>Carnobacteriaceae</taxon>
        <taxon>Dolosigranulum</taxon>
    </lineage>
</organism>
<dbReference type="PANTHER" id="PTHR46558">
    <property type="entry name" value="TRACRIPTIONAL REGULATORY PROTEIN-RELATED-RELATED"/>
    <property type="match status" value="1"/>
</dbReference>
<dbReference type="AlphaFoldDB" id="A0A516GHQ1"/>
<evidence type="ECO:0000313" key="4">
    <source>
        <dbReference type="Proteomes" id="UP000315953"/>
    </source>
</evidence>
<feature type="domain" description="HTH cro/C1-type" evidence="2">
    <location>
        <begin position="6"/>
        <end position="60"/>
    </location>
</feature>
<keyword evidence="1" id="KW-0238">DNA-binding</keyword>
<dbReference type="RefSeq" id="WP_143333181.1">
    <property type="nucleotide sequence ID" value="NZ_CP041626.1"/>
</dbReference>
<dbReference type="KEGG" id="dpm:FNV33_02745"/>
<dbReference type="Pfam" id="PF01381">
    <property type="entry name" value="HTH_3"/>
    <property type="match status" value="1"/>
</dbReference>
<proteinExistence type="predicted"/>